<gene>
    <name evidence="3" type="ORF">JAN5088_03580</name>
</gene>
<evidence type="ECO:0000256" key="1">
    <source>
        <dbReference type="SAM" id="MobiDB-lite"/>
    </source>
</evidence>
<keyword evidence="4" id="KW-1185">Reference proteome</keyword>
<evidence type="ECO:0000313" key="3">
    <source>
        <dbReference type="EMBL" id="CTQ34784.1"/>
    </source>
</evidence>
<dbReference type="AlphaFoldDB" id="A0A0M6XXZ3"/>
<organism evidence="3 4">
    <name type="scientific">Jannaschia rubra</name>
    <dbReference type="NCBI Taxonomy" id="282197"/>
    <lineage>
        <taxon>Bacteria</taxon>
        <taxon>Pseudomonadati</taxon>
        <taxon>Pseudomonadota</taxon>
        <taxon>Alphaproteobacteria</taxon>
        <taxon>Rhodobacterales</taxon>
        <taxon>Roseobacteraceae</taxon>
        <taxon>Jannaschia</taxon>
    </lineage>
</organism>
<accession>A0A0M6XXZ3</accession>
<dbReference type="SUPFAM" id="SSF51126">
    <property type="entry name" value="Pectin lyase-like"/>
    <property type="match status" value="1"/>
</dbReference>
<dbReference type="InterPro" id="IPR011050">
    <property type="entry name" value="Pectin_lyase_fold/virulence"/>
</dbReference>
<dbReference type="Gene3D" id="2.160.20.10">
    <property type="entry name" value="Single-stranded right-handed beta-helix, Pectin lyase-like"/>
    <property type="match status" value="1"/>
</dbReference>
<sequence>MQYTRIVENLVLNDTLILDGPEWHNTLVRNVIIENVDGNGIMLRDVSNVMIENVTIRNVSGDGVKLSTLGSTSGVTIRDCTIQKIGEDGINAGQRKAGGVDHPGLQIIGNTIEKTGLNGGTTGLMHGIYVQTTDFLIQDNRIIDSMDGNAISVRSSGQITGNYIETTRESGIAYFADNARGASNHLVITDNVILDTGNGTGRTDINLLNVPSARGGEVVGRFTIEGNIVTQTDRPAIAVDQDYARIGSAVAIKGNSVVDESAARAQKSGAAPAVPGDAPSPAPIAPDGPDAATPAFGLELLAAGSGRTQAVLSSGGETVDALSVSADTRIAGASLAPIGLDLRAAGGRVGVDDGRLFVASTRDASRDGISGDETLVVTLSDTPDQRVGYATIGLIDAARTETVRVELFRDGASFGTTEHRGADRIEVGTGLAFDEMRISAGPGADFAVGSLAFFGAENPAPAPTVTMGLDLAGRSRGRTEATLEVEGETAGEVTLARATFLRDVALDALSMSLDVDGPGARGVVVDGGRLGVQSRGEGTSSAAQISGPEELIFRFAESDALAIDIDLKGVAAQEVVLLEAFRDGRSLGTTAYEGMSDLRFDAGTPFDELRLSAGEDSAFSLAGFEVTRIDVPELGLF</sequence>
<name>A0A0M6XXZ3_9RHOB</name>
<dbReference type="RefSeq" id="WP_055684149.1">
    <property type="nucleotide sequence ID" value="NZ_CXPG01000026.1"/>
</dbReference>
<evidence type="ECO:0000259" key="2">
    <source>
        <dbReference type="Pfam" id="PF13229"/>
    </source>
</evidence>
<dbReference type="SMART" id="SM00710">
    <property type="entry name" value="PbH1"/>
    <property type="match status" value="7"/>
</dbReference>
<feature type="domain" description="Right handed beta helix" evidence="2">
    <location>
        <begin position="25"/>
        <end position="114"/>
    </location>
</feature>
<dbReference type="EMBL" id="CXPG01000026">
    <property type="protein sequence ID" value="CTQ34784.1"/>
    <property type="molecule type" value="Genomic_DNA"/>
</dbReference>
<protein>
    <recommendedName>
        <fullName evidence="2">Right handed beta helix domain-containing protein</fullName>
    </recommendedName>
</protein>
<reference evidence="3 4" key="1">
    <citation type="submission" date="2015-07" db="EMBL/GenBank/DDBJ databases">
        <authorList>
            <person name="Noorani M."/>
        </authorList>
    </citation>
    <scope>NUCLEOTIDE SEQUENCE [LARGE SCALE GENOMIC DNA]</scope>
    <source>
        <strain evidence="3 4">CECT 5088</strain>
    </source>
</reference>
<dbReference type="InterPro" id="IPR012334">
    <property type="entry name" value="Pectin_lyas_fold"/>
</dbReference>
<dbReference type="OrthoDB" id="7873255at2"/>
<dbReference type="Pfam" id="PF13229">
    <property type="entry name" value="Beta_helix"/>
    <property type="match status" value="1"/>
</dbReference>
<dbReference type="Proteomes" id="UP000048908">
    <property type="component" value="Unassembled WGS sequence"/>
</dbReference>
<evidence type="ECO:0000313" key="4">
    <source>
        <dbReference type="Proteomes" id="UP000048908"/>
    </source>
</evidence>
<feature type="region of interest" description="Disordered" evidence="1">
    <location>
        <begin position="263"/>
        <end position="290"/>
    </location>
</feature>
<proteinExistence type="predicted"/>
<dbReference type="InterPro" id="IPR006626">
    <property type="entry name" value="PbH1"/>
</dbReference>
<dbReference type="InterPro" id="IPR039448">
    <property type="entry name" value="Beta_helix"/>
</dbReference>